<evidence type="ECO:0000313" key="3">
    <source>
        <dbReference type="Proteomes" id="UP000824969"/>
    </source>
</evidence>
<sequence>MQMHEIFRQNPEIRRLFTYAEMCSETFSDDRDRFPHDVNNHVSPLSPGPHAASPSTGLPPRGPDIQPFAVCLTRVSTGFTGSRSQGVMHCGP</sequence>
<dbReference type="Proteomes" id="UP000824969">
    <property type="component" value="Chromosome"/>
</dbReference>
<gene>
    <name evidence="2" type="ORF">MchiMG62_08110</name>
</gene>
<protein>
    <submittedName>
        <fullName evidence="2">Uncharacterized protein</fullName>
    </submittedName>
</protein>
<reference evidence="2 3" key="1">
    <citation type="submission" date="2019-06" db="EMBL/GenBank/DDBJ databases">
        <title>Complete genome sequence of Methanoculleus chikugoensis strain MG62.</title>
        <authorList>
            <person name="Asakawa S."/>
            <person name="Dianou D."/>
        </authorList>
    </citation>
    <scope>NUCLEOTIDE SEQUENCE [LARGE SCALE GENOMIC DNA]</scope>
    <source>
        <strain evidence="2 3">MG62</strain>
    </source>
</reference>
<keyword evidence="3" id="KW-1185">Reference proteome</keyword>
<accession>A0ABN5XFS7</accession>
<name>A0ABN5XFS7_9EURY</name>
<feature type="region of interest" description="Disordered" evidence="1">
    <location>
        <begin position="30"/>
        <end position="62"/>
    </location>
</feature>
<proteinExistence type="predicted"/>
<evidence type="ECO:0000256" key="1">
    <source>
        <dbReference type="SAM" id="MobiDB-lite"/>
    </source>
</evidence>
<evidence type="ECO:0000313" key="2">
    <source>
        <dbReference type="EMBL" id="BBL67630.1"/>
    </source>
</evidence>
<feature type="compositionally biased region" description="Basic and acidic residues" evidence="1">
    <location>
        <begin position="30"/>
        <end position="39"/>
    </location>
</feature>
<dbReference type="EMBL" id="AP019781">
    <property type="protein sequence ID" value="BBL67630.1"/>
    <property type="molecule type" value="Genomic_DNA"/>
</dbReference>
<organism evidence="2 3">
    <name type="scientific">Methanoculleus chikugoensis</name>
    <dbReference type="NCBI Taxonomy" id="118126"/>
    <lineage>
        <taxon>Archaea</taxon>
        <taxon>Methanobacteriati</taxon>
        <taxon>Methanobacteriota</taxon>
        <taxon>Stenosarchaea group</taxon>
        <taxon>Methanomicrobia</taxon>
        <taxon>Methanomicrobiales</taxon>
        <taxon>Methanomicrobiaceae</taxon>
        <taxon>Methanoculleus</taxon>
    </lineage>
</organism>